<sequence length="376" mass="42775">MLCPEVWRFPAPSHEIVQKTGNVDLRLTGRDPVRSGIRVHPFNQSITIVLPDVSSIPIELETALADSDHYLVRNVSLQTLANRAFIEGFIKQGKFYAVSFRTRLDTDDCVAVVPPGTLVLHLNKETFQSLGLEGQVSEFARKRNSKYVVRIDLHTLQPESKFFKRVRDCLGRDCLGRFDLQVAWTPPEPPAGVRSRVCPSSIAKYFADLASTDQNLKVELMPTMIKTHQEYGLNVPVFNISEDDDNGKEYCSAGELIEYMGMLALSCNTEEEEYLNSYDFCGERVEIGNAKVMHWNGFFTPEQVEAVHNAMRRALDVQDYVPWMGMYVQGFSDSPIGFRMRENYFHTDGENCYAIVMNPKGDFLWYQVVGNNKMPK</sequence>
<protein>
    <submittedName>
        <fullName evidence="1">AAEL002157-PA</fullName>
    </submittedName>
</protein>
<dbReference type="KEGG" id="aag:5580052"/>
<dbReference type="GO" id="GO:0000171">
    <property type="term" value="F:ribonuclease MRP activity"/>
    <property type="evidence" value="ECO:0007669"/>
    <property type="project" value="TreeGrafter"/>
</dbReference>
<proteinExistence type="predicted"/>
<dbReference type="InterPro" id="IPR013893">
    <property type="entry name" value="RNase_P_Rpp40"/>
</dbReference>
<reference evidence="1" key="3">
    <citation type="submission" date="2012-09" db="EMBL/GenBank/DDBJ databases">
        <authorList>
            <consortium name="VectorBase"/>
        </authorList>
    </citation>
    <scope>NUCLEOTIDE SEQUENCE</scope>
    <source>
        <strain evidence="1">Liverpool</strain>
    </source>
</reference>
<dbReference type="PANTHER" id="PTHR15396:SF1">
    <property type="entry name" value="RIBONUCLEASE P PROTEIN SUBUNIT P40"/>
    <property type="match status" value="1"/>
</dbReference>
<dbReference type="EMBL" id="CH477235">
    <property type="protein sequence ID" value="EAT46659.1"/>
    <property type="molecule type" value="Genomic_DNA"/>
</dbReference>
<dbReference type="OMA" id="TLRWIPP"/>
<reference evidence="1" key="2">
    <citation type="journal article" date="2007" name="Science">
        <title>Genome sequence of Aedes aegypti, a major arbovirus vector.</title>
        <authorList>
            <person name="Nene V."/>
            <person name="Wortman J.R."/>
            <person name="Lawson D."/>
            <person name="Haas B."/>
            <person name="Kodira C."/>
            <person name="Tu Z.J."/>
            <person name="Loftus B."/>
            <person name="Xi Z."/>
            <person name="Megy K."/>
            <person name="Grabherr M."/>
            <person name="Ren Q."/>
            <person name="Zdobnov E.M."/>
            <person name="Lobo N.F."/>
            <person name="Campbell K.S."/>
            <person name="Brown S.E."/>
            <person name="Bonaldo M.F."/>
            <person name="Zhu J."/>
            <person name="Sinkins S.P."/>
            <person name="Hogenkamp D.G."/>
            <person name="Amedeo P."/>
            <person name="Arensburger P."/>
            <person name="Atkinson P.W."/>
            <person name="Bidwell S."/>
            <person name="Biedler J."/>
            <person name="Birney E."/>
            <person name="Bruggner R.V."/>
            <person name="Costas J."/>
            <person name="Coy M.R."/>
            <person name="Crabtree J."/>
            <person name="Crawford M."/>
            <person name="Debruyn B."/>
            <person name="Decaprio D."/>
            <person name="Eiglmeier K."/>
            <person name="Eisenstadt E."/>
            <person name="El-Dorry H."/>
            <person name="Gelbart W.M."/>
            <person name="Gomes S.L."/>
            <person name="Hammond M."/>
            <person name="Hannick L.I."/>
            <person name="Hogan J.R."/>
            <person name="Holmes M.H."/>
            <person name="Jaffe D."/>
            <person name="Johnston J.S."/>
            <person name="Kennedy R.C."/>
            <person name="Koo H."/>
            <person name="Kravitz S."/>
            <person name="Kriventseva E.V."/>
            <person name="Kulp D."/>
            <person name="Labutti K."/>
            <person name="Lee E."/>
            <person name="Li S."/>
            <person name="Lovin D.D."/>
            <person name="Mao C."/>
            <person name="Mauceli E."/>
            <person name="Menck C.F."/>
            <person name="Miller J.R."/>
            <person name="Montgomery P."/>
            <person name="Mori A."/>
            <person name="Nascimento A.L."/>
            <person name="Naveira H.F."/>
            <person name="Nusbaum C."/>
            <person name="O'leary S."/>
            <person name="Orvis J."/>
            <person name="Pertea M."/>
            <person name="Quesneville H."/>
            <person name="Reidenbach K.R."/>
            <person name="Rogers Y.H."/>
            <person name="Roth C.W."/>
            <person name="Schneider J.R."/>
            <person name="Schatz M."/>
            <person name="Shumway M."/>
            <person name="Stanke M."/>
            <person name="Stinson E.O."/>
            <person name="Tubio J.M."/>
            <person name="Vanzee J.P."/>
            <person name="Verjovski-Almeida S."/>
            <person name="Werner D."/>
            <person name="White O."/>
            <person name="Wyder S."/>
            <person name="Zeng Q."/>
            <person name="Zhao Q."/>
            <person name="Zhao Y."/>
            <person name="Hill C.A."/>
            <person name="Raikhel A.S."/>
            <person name="Soares M.B."/>
            <person name="Knudson D.L."/>
            <person name="Lee N.H."/>
            <person name="Galagan J."/>
            <person name="Salzberg S.L."/>
            <person name="Paulsen I.T."/>
            <person name="Dimopoulos G."/>
            <person name="Collins F.H."/>
            <person name="Birren B."/>
            <person name="Fraser-Liggett C.M."/>
            <person name="Severson D.W."/>
        </authorList>
    </citation>
    <scope>NUCLEOTIDE SEQUENCE [LARGE SCALE GENOMIC DNA]</scope>
    <source>
        <strain evidence="1">Liverpool</strain>
    </source>
</reference>
<dbReference type="Pfam" id="PF08584">
    <property type="entry name" value="Ribonuc_P_40"/>
    <property type="match status" value="1"/>
</dbReference>
<dbReference type="GO" id="GO:0030681">
    <property type="term" value="C:multimeric ribonuclease P complex"/>
    <property type="evidence" value="ECO:0007669"/>
    <property type="project" value="TreeGrafter"/>
</dbReference>
<dbReference type="Proteomes" id="UP000682892">
    <property type="component" value="Unassembled WGS sequence"/>
</dbReference>
<evidence type="ECO:0000313" key="2">
    <source>
        <dbReference type="Proteomes" id="UP000682892"/>
    </source>
</evidence>
<dbReference type="GO" id="GO:0004526">
    <property type="term" value="F:ribonuclease P activity"/>
    <property type="evidence" value="ECO:0007669"/>
    <property type="project" value="TreeGrafter"/>
</dbReference>
<dbReference type="GO" id="GO:0000447">
    <property type="term" value="P:endonucleolytic cleavage in ITS1 to separate SSU-rRNA from 5.8S rRNA and LSU-rRNA from tricistronic rRNA transcript (SSU-rRNA, 5.8S rRNA, LSU-rRNA)"/>
    <property type="evidence" value="ECO:0007669"/>
    <property type="project" value="TreeGrafter"/>
</dbReference>
<dbReference type="HOGENOM" id="CLU_065211_1_0_1"/>
<gene>
    <name evidence="1" type="ORF">AaeL_AAEL002157</name>
</gene>
<dbReference type="GO" id="GO:0000172">
    <property type="term" value="C:ribonuclease MRP complex"/>
    <property type="evidence" value="ECO:0007669"/>
    <property type="project" value="TreeGrafter"/>
</dbReference>
<dbReference type="GO" id="GO:0001682">
    <property type="term" value="P:tRNA 5'-leader removal"/>
    <property type="evidence" value="ECO:0007669"/>
    <property type="project" value="InterPro"/>
</dbReference>
<dbReference type="OrthoDB" id="63112at2759"/>
<name>A0A1S4F135_AEDAE</name>
<organism evidence="1 2">
    <name type="scientific">Aedes aegypti</name>
    <name type="common">Yellowfever mosquito</name>
    <name type="synonym">Culex aegypti</name>
    <dbReference type="NCBI Taxonomy" id="7159"/>
    <lineage>
        <taxon>Eukaryota</taxon>
        <taxon>Metazoa</taxon>
        <taxon>Ecdysozoa</taxon>
        <taxon>Arthropoda</taxon>
        <taxon>Hexapoda</taxon>
        <taxon>Insecta</taxon>
        <taxon>Pterygota</taxon>
        <taxon>Neoptera</taxon>
        <taxon>Endopterygota</taxon>
        <taxon>Diptera</taxon>
        <taxon>Nematocera</taxon>
        <taxon>Culicoidea</taxon>
        <taxon>Culicidae</taxon>
        <taxon>Culicinae</taxon>
        <taxon>Aedini</taxon>
        <taxon>Aedes</taxon>
        <taxon>Stegomyia</taxon>
    </lineage>
</organism>
<dbReference type="PANTHER" id="PTHR15396">
    <property type="entry name" value="RIBONUCLEASE P PROTEIN SUBUNIT P40"/>
    <property type="match status" value="1"/>
</dbReference>
<accession>A0A1S4F135</accession>
<evidence type="ECO:0000313" key="1">
    <source>
        <dbReference type="EMBL" id="EAT46659.1"/>
    </source>
</evidence>
<dbReference type="AlphaFoldDB" id="A0A1S4F135"/>
<reference evidence="1" key="1">
    <citation type="submission" date="2005-10" db="EMBL/GenBank/DDBJ databases">
        <authorList>
            <person name="Loftus B.J."/>
            <person name="Nene V.M."/>
            <person name="Hannick L.I."/>
            <person name="Bidwell S."/>
            <person name="Haas B."/>
            <person name="Amedeo P."/>
            <person name="Orvis J."/>
            <person name="Wortman J.R."/>
            <person name="White O.R."/>
            <person name="Salzberg S."/>
            <person name="Shumway M."/>
            <person name="Koo H."/>
            <person name="Zhao Y."/>
            <person name="Holmes M."/>
            <person name="Miller J."/>
            <person name="Schatz M."/>
            <person name="Pop M."/>
            <person name="Pai G."/>
            <person name="Utterback T."/>
            <person name="Rogers Y.-H."/>
            <person name="Kravitz S."/>
            <person name="Fraser C.M."/>
        </authorList>
    </citation>
    <scope>NUCLEOTIDE SEQUENCE</scope>
    <source>
        <strain evidence="1">Liverpool</strain>
    </source>
</reference>